<feature type="compositionally biased region" description="Low complexity" evidence="1">
    <location>
        <begin position="93"/>
        <end position="109"/>
    </location>
</feature>
<feature type="compositionally biased region" description="Polar residues" evidence="1">
    <location>
        <begin position="112"/>
        <end position="134"/>
    </location>
</feature>
<comment type="caution">
    <text evidence="2">The sequence shown here is derived from an EMBL/GenBank/DDBJ whole genome shotgun (WGS) entry which is preliminary data.</text>
</comment>
<protein>
    <submittedName>
        <fullName evidence="2">Uncharacterized protein</fullName>
    </submittedName>
</protein>
<feature type="compositionally biased region" description="Gly residues" evidence="1">
    <location>
        <begin position="246"/>
        <end position="271"/>
    </location>
</feature>
<accession>A0A4R0RLV2</accession>
<sequence>MRAMNHNSPQPRHRSRLTVQPEGIQKRAATPRTALRRALKGVGATGPLPSRGSDELVPEGSPANGTTFADMLLNAPDSPPPSAAQLHFRPRRLQQTTLRTPPPKLLLRQDTLRLNPSSRLQPANLSNAPPLSSRRSQHEANSPSAPAASPPTPSPSRATAVRSQRAPFRTSPSPPLPAPVEAGSDGRRGGEENEDDQQGEQQSGGDQNEQQNDPLEDQDSWDAPLPDWSFGARNGDEDDDWTDESAGGGGGGGGDEDGGPPGGGGNDGSGGSDDDGSSSSSGDDDEGRDESRAKEQSKKSKAFIDTSDLTVDIPPVLLQNEDDLRYRDIALVYPPRRAQANDPNWLDAMGSRIVAERQSLVKLFRYTERVFQSANADLDVALVELNEERAQFHELVDNIRRMSGDAAADEFLVLAHSKLEEKDKDDMKRTKVWKGIYNFRTAFPDPLLYDPASSSPVKDTGDESYQSVHMPPPCDGPGGAPSSPPSGDDDADQSGGRIHKSNKNNKDGKRPACPPNEDIPGQTTKRRFSSICEAEDEDQVDPDLARPVKHHRRHPSRVLTSDRSVVQNGVSAEPASHAHPEAATQRLPAAFSAVPERHREPVHPSARPVVVRRRIHVAPANAEAGPSRSRSHSGSVQPPAVFMAPPPPVAGPSNVQVPRTAPVFFLPPATTTAGPSAPQAELAAPFLAEPGLLTPQEEPAPPALMAPGPSTPQTQDEVAGDQANSSAIEGGRTSLLATLGDMAAGMIPHAFLPSLAFQMPSPWSRSTRSQQLQENRGVTDPMTHAYEEPLSPPSANYTPVNNSFVAKRRDDPIF</sequence>
<feature type="compositionally biased region" description="Polar residues" evidence="1">
    <location>
        <begin position="793"/>
        <end position="804"/>
    </location>
</feature>
<feature type="region of interest" description="Disordered" evidence="1">
    <location>
        <begin position="1"/>
        <end position="301"/>
    </location>
</feature>
<feature type="region of interest" description="Disordered" evidence="1">
    <location>
        <begin position="692"/>
        <end position="718"/>
    </location>
</feature>
<name>A0A4R0RLV2_9APHY</name>
<feature type="compositionally biased region" description="Basic residues" evidence="1">
    <location>
        <begin position="547"/>
        <end position="556"/>
    </location>
</feature>
<evidence type="ECO:0000256" key="1">
    <source>
        <dbReference type="SAM" id="MobiDB-lite"/>
    </source>
</evidence>
<keyword evidence="3" id="KW-1185">Reference proteome</keyword>
<reference evidence="2 3" key="1">
    <citation type="submission" date="2018-11" db="EMBL/GenBank/DDBJ databases">
        <title>Genome assembly of Steccherinum ochraceum LE-BIN_3174, the white-rot fungus of the Steccherinaceae family (The Residual Polyporoid clade, Polyporales, Basidiomycota).</title>
        <authorList>
            <person name="Fedorova T.V."/>
            <person name="Glazunova O.A."/>
            <person name="Landesman E.O."/>
            <person name="Moiseenko K.V."/>
            <person name="Psurtseva N.V."/>
            <person name="Savinova O.S."/>
            <person name="Shakhova N.V."/>
            <person name="Tyazhelova T.V."/>
            <person name="Vasina D.V."/>
        </authorList>
    </citation>
    <scope>NUCLEOTIDE SEQUENCE [LARGE SCALE GENOMIC DNA]</scope>
    <source>
        <strain evidence="2 3">LE-BIN_3174</strain>
    </source>
</reference>
<feature type="compositionally biased region" description="Acidic residues" evidence="1">
    <location>
        <begin position="272"/>
        <end position="288"/>
    </location>
</feature>
<feature type="region of interest" description="Disordered" evidence="1">
    <location>
        <begin position="448"/>
        <end position="583"/>
    </location>
</feature>
<evidence type="ECO:0000313" key="3">
    <source>
        <dbReference type="Proteomes" id="UP000292702"/>
    </source>
</evidence>
<feature type="compositionally biased region" description="Polar residues" evidence="1">
    <location>
        <begin position="762"/>
        <end position="776"/>
    </location>
</feature>
<dbReference type="Proteomes" id="UP000292702">
    <property type="component" value="Unassembled WGS sequence"/>
</dbReference>
<feature type="compositionally biased region" description="Polar residues" evidence="1">
    <location>
        <begin position="558"/>
        <end position="570"/>
    </location>
</feature>
<organism evidence="2 3">
    <name type="scientific">Steccherinum ochraceum</name>
    <dbReference type="NCBI Taxonomy" id="92696"/>
    <lineage>
        <taxon>Eukaryota</taxon>
        <taxon>Fungi</taxon>
        <taxon>Dikarya</taxon>
        <taxon>Basidiomycota</taxon>
        <taxon>Agaricomycotina</taxon>
        <taxon>Agaricomycetes</taxon>
        <taxon>Polyporales</taxon>
        <taxon>Steccherinaceae</taxon>
        <taxon>Steccherinum</taxon>
    </lineage>
</organism>
<feature type="compositionally biased region" description="Polar residues" evidence="1">
    <location>
        <begin position="452"/>
        <end position="467"/>
    </location>
</feature>
<dbReference type="AlphaFoldDB" id="A0A4R0RLV2"/>
<dbReference type="EMBL" id="RWJN01000115">
    <property type="protein sequence ID" value="TCD66975.1"/>
    <property type="molecule type" value="Genomic_DNA"/>
</dbReference>
<feature type="compositionally biased region" description="Low complexity" evidence="1">
    <location>
        <begin position="571"/>
        <end position="583"/>
    </location>
</feature>
<feature type="compositionally biased region" description="Polar residues" evidence="1">
    <location>
        <begin position="1"/>
        <end position="10"/>
    </location>
</feature>
<gene>
    <name evidence="2" type="ORF">EIP91_000704</name>
</gene>
<proteinExistence type="predicted"/>
<evidence type="ECO:0000313" key="2">
    <source>
        <dbReference type="EMBL" id="TCD66975.1"/>
    </source>
</evidence>
<feature type="region of interest" description="Disordered" evidence="1">
    <location>
        <begin position="762"/>
        <end position="814"/>
    </location>
</feature>
<feature type="compositionally biased region" description="Basic and acidic residues" evidence="1">
    <location>
        <begin position="289"/>
        <end position="298"/>
    </location>
</feature>
<feature type="compositionally biased region" description="Low complexity" evidence="1">
    <location>
        <begin position="199"/>
        <end position="213"/>
    </location>
</feature>